<evidence type="ECO:0000313" key="2">
    <source>
        <dbReference type="Proteomes" id="UP001500483"/>
    </source>
</evidence>
<name>A0ABP6RLP9_9PSEU</name>
<reference evidence="2" key="1">
    <citation type="journal article" date="2019" name="Int. J. Syst. Evol. Microbiol.">
        <title>The Global Catalogue of Microorganisms (GCM) 10K type strain sequencing project: providing services to taxonomists for standard genome sequencing and annotation.</title>
        <authorList>
            <consortium name="The Broad Institute Genomics Platform"/>
            <consortium name="The Broad Institute Genome Sequencing Center for Infectious Disease"/>
            <person name="Wu L."/>
            <person name="Ma J."/>
        </authorList>
    </citation>
    <scope>NUCLEOTIDE SEQUENCE [LARGE SCALE GENOMIC DNA]</scope>
    <source>
        <strain evidence="2">JCM 9687</strain>
    </source>
</reference>
<gene>
    <name evidence="1" type="ORF">GCM10020366_18880</name>
</gene>
<keyword evidence="2" id="KW-1185">Reference proteome</keyword>
<comment type="caution">
    <text evidence="1">The sequence shown here is derived from an EMBL/GenBank/DDBJ whole genome shotgun (WGS) entry which is preliminary data.</text>
</comment>
<sequence>MSVRVRLSVFGTEYTPLAAAAADAGPEAGAATLAWTGRSRARDAAAATAVALRRALDIGPPDRSRMVITRASPSHARLATHLRRKRRITVYRSSADVRRTSPNRAITLVTELVADIRPH</sequence>
<proteinExistence type="predicted"/>
<accession>A0ABP6RLP9</accession>
<organism evidence="1 2">
    <name type="scientific">Saccharopolyspora gregorii</name>
    <dbReference type="NCBI Taxonomy" id="33914"/>
    <lineage>
        <taxon>Bacteria</taxon>
        <taxon>Bacillati</taxon>
        <taxon>Actinomycetota</taxon>
        <taxon>Actinomycetes</taxon>
        <taxon>Pseudonocardiales</taxon>
        <taxon>Pseudonocardiaceae</taxon>
        <taxon>Saccharopolyspora</taxon>
    </lineage>
</organism>
<dbReference type="EMBL" id="BAAAYK010000038">
    <property type="protein sequence ID" value="GAA3356111.1"/>
    <property type="molecule type" value="Genomic_DNA"/>
</dbReference>
<protein>
    <submittedName>
        <fullName evidence="1">Uncharacterized protein</fullName>
    </submittedName>
</protein>
<evidence type="ECO:0000313" key="1">
    <source>
        <dbReference type="EMBL" id="GAA3356111.1"/>
    </source>
</evidence>
<dbReference type="Proteomes" id="UP001500483">
    <property type="component" value="Unassembled WGS sequence"/>
</dbReference>